<gene>
    <name evidence="2" type="ORF">GQ55_3G153700</name>
</gene>
<feature type="region of interest" description="Disordered" evidence="1">
    <location>
        <begin position="48"/>
        <end position="77"/>
    </location>
</feature>
<evidence type="ECO:0000256" key="1">
    <source>
        <dbReference type="SAM" id="MobiDB-lite"/>
    </source>
</evidence>
<proteinExistence type="predicted"/>
<feature type="compositionally biased region" description="Low complexity" evidence="1">
    <location>
        <begin position="62"/>
        <end position="71"/>
    </location>
</feature>
<name>A0A2T7E9T1_9POAL</name>
<sequence length="121" mass="13221">MKRLYRRLSIASMARFALFIEGPGDGLLSYVRYHPVLPLGHDLQSRPSISPGHSHCLRDRGSSATSSAETETSSRRSQQRGVLFLEASLTTIIFAEKRGVSWIRGCVIGFGSITSVPTATV</sequence>
<evidence type="ECO:0000313" key="3">
    <source>
        <dbReference type="Proteomes" id="UP000244336"/>
    </source>
</evidence>
<dbReference type="Proteomes" id="UP000244336">
    <property type="component" value="Chromosome 3"/>
</dbReference>
<organism evidence="2 3">
    <name type="scientific">Panicum hallii var. hallii</name>
    <dbReference type="NCBI Taxonomy" id="1504633"/>
    <lineage>
        <taxon>Eukaryota</taxon>
        <taxon>Viridiplantae</taxon>
        <taxon>Streptophyta</taxon>
        <taxon>Embryophyta</taxon>
        <taxon>Tracheophyta</taxon>
        <taxon>Spermatophyta</taxon>
        <taxon>Magnoliopsida</taxon>
        <taxon>Liliopsida</taxon>
        <taxon>Poales</taxon>
        <taxon>Poaceae</taxon>
        <taxon>PACMAD clade</taxon>
        <taxon>Panicoideae</taxon>
        <taxon>Panicodae</taxon>
        <taxon>Paniceae</taxon>
        <taxon>Panicinae</taxon>
        <taxon>Panicum</taxon>
        <taxon>Panicum sect. Panicum</taxon>
    </lineage>
</organism>
<dbReference type="Gramene" id="PUZ64577">
    <property type="protein sequence ID" value="PUZ64577"/>
    <property type="gene ID" value="GQ55_3G153700"/>
</dbReference>
<reference evidence="2 3" key="1">
    <citation type="submission" date="2018-04" db="EMBL/GenBank/DDBJ databases">
        <title>WGS assembly of Panicum hallii var. hallii HAL2.</title>
        <authorList>
            <person name="Lovell J."/>
            <person name="Jenkins J."/>
            <person name="Lowry D."/>
            <person name="Mamidi S."/>
            <person name="Sreedasyam A."/>
            <person name="Weng X."/>
            <person name="Barry K."/>
            <person name="Bonette J."/>
            <person name="Campitelli B."/>
            <person name="Daum C."/>
            <person name="Gordon S."/>
            <person name="Gould B."/>
            <person name="Lipzen A."/>
            <person name="MacQueen A."/>
            <person name="Palacio-Mejia J."/>
            <person name="Plott C."/>
            <person name="Shakirov E."/>
            <person name="Shu S."/>
            <person name="Yoshinaga Y."/>
            <person name="Zane M."/>
            <person name="Rokhsar D."/>
            <person name="Grimwood J."/>
            <person name="Schmutz J."/>
            <person name="Juenger T."/>
        </authorList>
    </citation>
    <scope>NUCLEOTIDE SEQUENCE [LARGE SCALE GENOMIC DNA]</scope>
    <source>
        <strain evidence="3">cv. HAL2</strain>
    </source>
</reference>
<keyword evidence="3" id="KW-1185">Reference proteome</keyword>
<evidence type="ECO:0000313" key="2">
    <source>
        <dbReference type="EMBL" id="PUZ64577.1"/>
    </source>
</evidence>
<accession>A0A2T7E9T1</accession>
<dbReference type="AlphaFoldDB" id="A0A2T7E9T1"/>
<dbReference type="OrthoDB" id="10549156at2759"/>
<protein>
    <submittedName>
        <fullName evidence="2">Uncharacterized protein</fullName>
    </submittedName>
</protein>
<dbReference type="EMBL" id="CM009751">
    <property type="protein sequence ID" value="PUZ64577.1"/>
    <property type="molecule type" value="Genomic_DNA"/>
</dbReference>